<dbReference type="AlphaFoldDB" id="L0KA33"/>
<dbReference type="RefSeq" id="WP_015327572.1">
    <property type="nucleotide sequence ID" value="NC_019978.1"/>
</dbReference>
<dbReference type="HOGENOM" id="CLU_202472_0_0_9"/>
<evidence type="ECO:0000313" key="1">
    <source>
        <dbReference type="EMBL" id="AGB41856.1"/>
    </source>
</evidence>
<evidence type="ECO:0000313" key="2">
    <source>
        <dbReference type="Proteomes" id="UP000010880"/>
    </source>
</evidence>
<dbReference type="STRING" id="748449.Halha_1948"/>
<dbReference type="Proteomes" id="UP000010880">
    <property type="component" value="Chromosome"/>
</dbReference>
<sequence length="71" mass="7014">MDNLASVGMVELNEDELMMVEGGGDYGKIVAVTLGVVGIAFAPYAGIAAGSYGVWAAATTGGAALIQSAGY</sequence>
<dbReference type="KEGG" id="hhl:Halha_1948"/>
<reference evidence="2" key="1">
    <citation type="submission" date="2012-02" db="EMBL/GenBank/DDBJ databases">
        <title>The complete genome of Halobacteroides halobius DSM 5150.</title>
        <authorList>
            <person name="Lucas S."/>
            <person name="Copeland A."/>
            <person name="Lapidus A."/>
            <person name="Glavina del Rio T."/>
            <person name="Dalin E."/>
            <person name="Tice H."/>
            <person name="Bruce D."/>
            <person name="Goodwin L."/>
            <person name="Pitluck S."/>
            <person name="Peters L."/>
            <person name="Mikhailova N."/>
            <person name="Gu W."/>
            <person name="Kyrpides N."/>
            <person name="Mavromatis K."/>
            <person name="Ivanova N."/>
            <person name="Brettin T."/>
            <person name="Detter J.C."/>
            <person name="Han C."/>
            <person name="Larimer F."/>
            <person name="Land M."/>
            <person name="Hauser L."/>
            <person name="Markowitz V."/>
            <person name="Cheng J.-F."/>
            <person name="Hugenholtz P."/>
            <person name="Woyke T."/>
            <person name="Wu D."/>
            <person name="Tindall B."/>
            <person name="Pomrenke H."/>
            <person name="Brambilla E."/>
            <person name="Klenk H.-P."/>
            <person name="Eisen J.A."/>
        </authorList>
    </citation>
    <scope>NUCLEOTIDE SEQUENCE [LARGE SCALE GENOMIC DNA]</scope>
    <source>
        <strain evidence="2">ATCC 35273 / DSM 5150 / MD-1</strain>
    </source>
</reference>
<proteinExistence type="predicted"/>
<name>L0KA33_HALHC</name>
<evidence type="ECO:0008006" key="3">
    <source>
        <dbReference type="Google" id="ProtNLM"/>
    </source>
</evidence>
<keyword evidence="2" id="KW-1185">Reference proteome</keyword>
<accession>L0KA33</accession>
<protein>
    <recommendedName>
        <fullName evidence="3">Class IIb bacteriocin, lactobin A/cerein 7B family</fullName>
    </recommendedName>
</protein>
<dbReference type="EMBL" id="CP003359">
    <property type="protein sequence ID" value="AGB41856.1"/>
    <property type="molecule type" value="Genomic_DNA"/>
</dbReference>
<organism evidence="1 2">
    <name type="scientific">Halobacteroides halobius (strain ATCC 35273 / DSM 5150 / MD-1)</name>
    <dbReference type="NCBI Taxonomy" id="748449"/>
    <lineage>
        <taxon>Bacteria</taxon>
        <taxon>Bacillati</taxon>
        <taxon>Bacillota</taxon>
        <taxon>Clostridia</taxon>
        <taxon>Halanaerobiales</taxon>
        <taxon>Halobacteroidaceae</taxon>
        <taxon>Halobacteroides</taxon>
    </lineage>
</organism>
<gene>
    <name evidence="1" type="ordered locus">Halha_1948</name>
</gene>